<evidence type="ECO:0000313" key="6">
    <source>
        <dbReference type="Proteomes" id="UP000021210"/>
    </source>
</evidence>
<dbReference type="PANTHER" id="PTHR43884">
    <property type="entry name" value="ACYL-COA DEHYDROGENASE"/>
    <property type="match status" value="1"/>
</dbReference>
<evidence type="ECO:0000313" key="5">
    <source>
        <dbReference type="EMBL" id="EUA62142.1"/>
    </source>
</evidence>
<dbReference type="Pfam" id="PF00441">
    <property type="entry name" value="Acyl-CoA_dh_1"/>
    <property type="match status" value="1"/>
</dbReference>
<comment type="caution">
    <text evidence="5">The sequence shown here is derived from an EMBL/GenBank/DDBJ whole genome shotgun (WGS) entry which is preliminary data.</text>
</comment>
<evidence type="ECO:0000256" key="1">
    <source>
        <dbReference type="ARBA" id="ARBA00009347"/>
    </source>
</evidence>
<dbReference type="GO" id="GO:0005886">
    <property type="term" value="C:plasma membrane"/>
    <property type="evidence" value="ECO:0007669"/>
    <property type="project" value="TreeGrafter"/>
</dbReference>
<feature type="domain" description="Acyl-CoA dehydrogenase/oxidase C-terminal" evidence="4">
    <location>
        <begin position="255"/>
        <end position="402"/>
    </location>
</feature>
<comment type="similarity">
    <text evidence="1">Belongs to the acyl-CoA dehydrogenase family.</text>
</comment>
<accession>A0A829QG06</accession>
<dbReference type="InterPro" id="IPR009100">
    <property type="entry name" value="AcylCoA_DH/oxidase_NM_dom_sf"/>
</dbReference>
<keyword evidence="2" id="KW-0285">Flavoprotein</keyword>
<evidence type="ECO:0000256" key="2">
    <source>
        <dbReference type="ARBA" id="ARBA00022630"/>
    </source>
</evidence>
<dbReference type="SUPFAM" id="SSF47203">
    <property type="entry name" value="Acyl-CoA dehydrogenase C-terminal domain-like"/>
    <property type="match status" value="1"/>
</dbReference>
<gene>
    <name evidence="5" type="ORF">I542_2288</name>
</gene>
<organism evidence="5 6">
    <name type="scientific">Mycobacteroides abscessus 1948</name>
    <dbReference type="NCBI Taxonomy" id="1299323"/>
    <lineage>
        <taxon>Bacteria</taxon>
        <taxon>Bacillati</taxon>
        <taxon>Actinomycetota</taxon>
        <taxon>Actinomycetes</taxon>
        <taxon>Mycobacteriales</taxon>
        <taxon>Mycobacteriaceae</taxon>
        <taxon>Mycobacteroides</taxon>
        <taxon>Mycobacteroides abscessus</taxon>
    </lineage>
</organism>
<proteinExistence type="inferred from homology"/>
<protein>
    <submittedName>
        <fullName evidence="5">Acyl-CoA dehydrogenase, C-terminal domain protein</fullName>
    </submittedName>
</protein>
<dbReference type="InterPro" id="IPR009075">
    <property type="entry name" value="AcylCo_DH/oxidase_C"/>
</dbReference>
<dbReference type="AlphaFoldDB" id="A0A829QG06"/>
<dbReference type="SUPFAM" id="SSF56645">
    <property type="entry name" value="Acyl-CoA dehydrogenase NM domain-like"/>
    <property type="match status" value="1"/>
</dbReference>
<dbReference type="EMBL" id="JAOH01000002">
    <property type="protein sequence ID" value="EUA62142.1"/>
    <property type="molecule type" value="Genomic_DNA"/>
</dbReference>
<evidence type="ECO:0000259" key="4">
    <source>
        <dbReference type="Pfam" id="PF00441"/>
    </source>
</evidence>
<dbReference type="Gene3D" id="1.20.140.10">
    <property type="entry name" value="Butyryl-CoA Dehydrogenase, subunit A, domain 3"/>
    <property type="match status" value="1"/>
</dbReference>
<evidence type="ECO:0000256" key="3">
    <source>
        <dbReference type="ARBA" id="ARBA00022827"/>
    </source>
</evidence>
<keyword evidence="3" id="KW-0274">FAD</keyword>
<dbReference type="CDD" id="cd00567">
    <property type="entry name" value="ACAD"/>
    <property type="match status" value="1"/>
</dbReference>
<dbReference type="InterPro" id="IPR046373">
    <property type="entry name" value="Acyl-CoA_Oxase/DH_mid-dom_sf"/>
</dbReference>
<name>A0A829QG06_9MYCO</name>
<dbReference type="InterPro" id="IPR036250">
    <property type="entry name" value="AcylCo_DH-like_C"/>
</dbReference>
<dbReference type="GO" id="GO:0003995">
    <property type="term" value="F:acyl-CoA dehydrogenase activity"/>
    <property type="evidence" value="ECO:0007669"/>
    <property type="project" value="TreeGrafter"/>
</dbReference>
<dbReference type="Gene3D" id="2.40.110.10">
    <property type="entry name" value="Butyryl-CoA Dehydrogenase, subunit A, domain 2"/>
    <property type="match status" value="1"/>
</dbReference>
<dbReference type="PANTHER" id="PTHR43884:SF19">
    <property type="entry name" value="ACYL-COA DEHYDROGENASE FADE4-RELATED"/>
    <property type="match status" value="1"/>
</dbReference>
<reference evidence="5 6" key="1">
    <citation type="submission" date="2013-12" db="EMBL/GenBank/DDBJ databases">
        <authorList>
            <person name="Zelazny A."/>
            <person name="Olivier K."/>
            <person name="Holland S."/>
            <person name="Lenaerts A."/>
            <person name="Ordway D."/>
            <person name="DeGroote M.A."/>
            <person name="Parker T."/>
            <person name="Sizemore C."/>
            <person name="Tallon L.J."/>
            <person name="Sadzewicz L.K."/>
            <person name="Sengamalay N."/>
            <person name="Fraser C.M."/>
            <person name="Hine E."/>
            <person name="Shefchek K.A."/>
            <person name="Das S.P."/>
            <person name="Tettelin H."/>
        </authorList>
    </citation>
    <scope>NUCLEOTIDE SEQUENCE [LARGE SCALE GENOMIC DNA]</scope>
    <source>
        <strain evidence="5 6">1948</strain>
    </source>
</reference>
<sequence>MSQDTNAAPKTELLHPTADDFAEFDGETRRLLKATVDWFEERGKTRLLQDYVDKVFYQDFLDFAGREKLFATFLTPAADGAGNTEKRWDTARVAKLSEILGFYGLNYWYPWQVTVLGLGPVWQSANTDPRKRAADLLDGGAVAAFGLSEQAHGADIYSSDLVLTPVDSSEGGGYKASGRKYYIGNGNCARIVSVFGRVQGRDGLDQYVFFLADSEHPNYRVIKNVVPSQMYVAEFELDEYPVSEDDILHVGADAFSAALNTVNIGKFNLCFGGIGLSTHAFYESITHAHNRILYGNPVTKFDHVRREFVDAYARLLAMKLFSERAVDYFRTASADDRRYLLFNPVTKMKATTEAEKVLALLADVMSAKAFEAESYTTAARIDVAGLPKLEGTVAVNLALILKFMPAYLHDAQDLPVPGVQLQPGDDEFLFDQGPASGLGKVRFHDWRKPFADNADIPNVAAFTQRAEALATLVANERDAIKNAGLDLQLSIGELFTLVVYGGLILEQAQLRGHRLRTDRPDLRVPQPGLLCLRGRPVGQAGGHGQPAPVGKGSHFRTGIQFRTLRRDLEPGRGAVRRIRNAGLVRRSTRAPSDPSLASVG</sequence>
<dbReference type="Proteomes" id="UP000021210">
    <property type="component" value="Unassembled WGS sequence"/>
</dbReference>